<evidence type="ECO:0000313" key="2">
    <source>
        <dbReference type="EMBL" id="KAJ4426531.1"/>
    </source>
</evidence>
<gene>
    <name evidence="2" type="ORF">ANN_27345</name>
</gene>
<name>A0ABQ8RXT1_PERAM</name>
<protein>
    <recommendedName>
        <fullName evidence="1">DUF4817 domain-containing protein</fullName>
    </recommendedName>
</protein>
<sequence length="98" mass="11242">NLEDCIDILTLSNPRNRKYGNTTGLNDEGNGGKTDNYDSGMAAALSVEEHVFLVKTYWVRESIKNYQRKFVERFGGRHPSSKHCIQKLMKSLKSHRHC</sequence>
<feature type="domain" description="DUF4817" evidence="1">
    <location>
        <begin position="46"/>
        <end position="92"/>
    </location>
</feature>
<dbReference type="Proteomes" id="UP001148838">
    <property type="component" value="Unassembled WGS sequence"/>
</dbReference>
<dbReference type="InterPro" id="IPR032135">
    <property type="entry name" value="DUF4817"/>
</dbReference>
<reference evidence="2 3" key="1">
    <citation type="journal article" date="2022" name="Allergy">
        <title>Genome assembly and annotation of Periplaneta americana reveal a comprehensive cockroach allergen profile.</title>
        <authorList>
            <person name="Wang L."/>
            <person name="Xiong Q."/>
            <person name="Saelim N."/>
            <person name="Wang L."/>
            <person name="Nong W."/>
            <person name="Wan A.T."/>
            <person name="Shi M."/>
            <person name="Liu X."/>
            <person name="Cao Q."/>
            <person name="Hui J.H.L."/>
            <person name="Sookrung N."/>
            <person name="Leung T.F."/>
            <person name="Tungtrongchitr A."/>
            <person name="Tsui S.K.W."/>
        </authorList>
    </citation>
    <scope>NUCLEOTIDE SEQUENCE [LARGE SCALE GENOMIC DNA]</scope>
    <source>
        <strain evidence="2">PWHHKU_190912</strain>
    </source>
</reference>
<dbReference type="EMBL" id="JAJSOF020000040">
    <property type="protein sequence ID" value="KAJ4426531.1"/>
    <property type="molecule type" value="Genomic_DNA"/>
</dbReference>
<evidence type="ECO:0000313" key="3">
    <source>
        <dbReference type="Proteomes" id="UP001148838"/>
    </source>
</evidence>
<keyword evidence="3" id="KW-1185">Reference proteome</keyword>
<accession>A0ABQ8RXT1</accession>
<comment type="caution">
    <text evidence="2">The sequence shown here is derived from an EMBL/GenBank/DDBJ whole genome shotgun (WGS) entry which is preliminary data.</text>
</comment>
<proteinExistence type="predicted"/>
<feature type="non-terminal residue" evidence="2">
    <location>
        <position position="1"/>
    </location>
</feature>
<evidence type="ECO:0000259" key="1">
    <source>
        <dbReference type="Pfam" id="PF16087"/>
    </source>
</evidence>
<dbReference type="Pfam" id="PF16087">
    <property type="entry name" value="DUF4817"/>
    <property type="match status" value="1"/>
</dbReference>
<organism evidence="2 3">
    <name type="scientific">Periplaneta americana</name>
    <name type="common">American cockroach</name>
    <name type="synonym">Blatta americana</name>
    <dbReference type="NCBI Taxonomy" id="6978"/>
    <lineage>
        <taxon>Eukaryota</taxon>
        <taxon>Metazoa</taxon>
        <taxon>Ecdysozoa</taxon>
        <taxon>Arthropoda</taxon>
        <taxon>Hexapoda</taxon>
        <taxon>Insecta</taxon>
        <taxon>Pterygota</taxon>
        <taxon>Neoptera</taxon>
        <taxon>Polyneoptera</taxon>
        <taxon>Dictyoptera</taxon>
        <taxon>Blattodea</taxon>
        <taxon>Blattoidea</taxon>
        <taxon>Blattidae</taxon>
        <taxon>Blattinae</taxon>
        <taxon>Periplaneta</taxon>
    </lineage>
</organism>